<dbReference type="EMBL" id="KE504221">
    <property type="protein sequence ID" value="EPS94857.1"/>
    <property type="molecule type" value="Genomic_DNA"/>
</dbReference>
<gene>
    <name evidence="2" type="ORF">FOMPIDRAFT_93510</name>
</gene>
<accession>S8DQB2</accession>
<feature type="compositionally biased region" description="Low complexity" evidence="1">
    <location>
        <begin position="14"/>
        <end position="26"/>
    </location>
</feature>
<dbReference type="Proteomes" id="UP000015241">
    <property type="component" value="Unassembled WGS sequence"/>
</dbReference>
<evidence type="ECO:0000313" key="2">
    <source>
        <dbReference type="EMBL" id="EPS94857.1"/>
    </source>
</evidence>
<feature type="region of interest" description="Disordered" evidence="1">
    <location>
        <begin position="1"/>
        <end position="84"/>
    </location>
</feature>
<sequence>MPAPGSRSTGGGATTSSPTTTASDASRIQPTQARSGGDLGMRKGSFKARVQSAMARHAAAASSGTPATPPNSAAPGAKFGQGVK</sequence>
<reference evidence="2 3" key="1">
    <citation type="journal article" date="2012" name="Science">
        <title>The Paleozoic origin of enzymatic lignin decomposition reconstructed from 31 fungal genomes.</title>
        <authorList>
            <person name="Floudas D."/>
            <person name="Binder M."/>
            <person name="Riley R."/>
            <person name="Barry K."/>
            <person name="Blanchette R.A."/>
            <person name="Henrissat B."/>
            <person name="Martinez A.T."/>
            <person name="Otillar R."/>
            <person name="Spatafora J.W."/>
            <person name="Yadav J.S."/>
            <person name="Aerts A."/>
            <person name="Benoit I."/>
            <person name="Boyd A."/>
            <person name="Carlson A."/>
            <person name="Copeland A."/>
            <person name="Coutinho P.M."/>
            <person name="de Vries R.P."/>
            <person name="Ferreira P."/>
            <person name="Findley K."/>
            <person name="Foster B."/>
            <person name="Gaskell J."/>
            <person name="Glotzer D."/>
            <person name="Gorecki P."/>
            <person name="Heitman J."/>
            <person name="Hesse C."/>
            <person name="Hori C."/>
            <person name="Igarashi K."/>
            <person name="Jurgens J.A."/>
            <person name="Kallen N."/>
            <person name="Kersten P."/>
            <person name="Kohler A."/>
            <person name="Kuees U."/>
            <person name="Kumar T.K.A."/>
            <person name="Kuo A."/>
            <person name="LaButti K."/>
            <person name="Larrondo L.F."/>
            <person name="Lindquist E."/>
            <person name="Ling A."/>
            <person name="Lombard V."/>
            <person name="Lucas S."/>
            <person name="Lundell T."/>
            <person name="Martin R."/>
            <person name="McLaughlin D.J."/>
            <person name="Morgenstern I."/>
            <person name="Morin E."/>
            <person name="Murat C."/>
            <person name="Nagy L.G."/>
            <person name="Nolan M."/>
            <person name="Ohm R.A."/>
            <person name="Patyshakuliyeva A."/>
            <person name="Rokas A."/>
            <person name="Ruiz-Duenas F.J."/>
            <person name="Sabat G."/>
            <person name="Salamov A."/>
            <person name="Samejima M."/>
            <person name="Schmutz J."/>
            <person name="Slot J.C."/>
            <person name="St John F."/>
            <person name="Stenlid J."/>
            <person name="Sun H."/>
            <person name="Sun S."/>
            <person name="Syed K."/>
            <person name="Tsang A."/>
            <person name="Wiebenga A."/>
            <person name="Young D."/>
            <person name="Pisabarro A."/>
            <person name="Eastwood D.C."/>
            <person name="Martin F."/>
            <person name="Cullen D."/>
            <person name="Grigoriev I.V."/>
            <person name="Hibbett D.S."/>
        </authorList>
    </citation>
    <scope>NUCLEOTIDE SEQUENCE</scope>
    <source>
        <strain evidence="3">FP-58527</strain>
    </source>
</reference>
<proteinExistence type="predicted"/>
<dbReference type="HOGENOM" id="CLU_193137_1_0_1"/>
<protein>
    <recommendedName>
        <fullName evidence="4">SMP domain-containing protein</fullName>
    </recommendedName>
</protein>
<evidence type="ECO:0008006" key="4">
    <source>
        <dbReference type="Google" id="ProtNLM"/>
    </source>
</evidence>
<feature type="compositionally biased region" description="Low complexity" evidence="1">
    <location>
        <begin position="52"/>
        <end position="77"/>
    </location>
</feature>
<keyword evidence="3" id="KW-1185">Reference proteome</keyword>
<organism evidence="2 3">
    <name type="scientific">Fomitopsis schrenkii</name>
    <name type="common">Brown rot fungus</name>
    <dbReference type="NCBI Taxonomy" id="2126942"/>
    <lineage>
        <taxon>Eukaryota</taxon>
        <taxon>Fungi</taxon>
        <taxon>Dikarya</taxon>
        <taxon>Basidiomycota</taxon>
        <taxon>Agaricomycotina</taxon>
        <taxon>Agaricomycetes</taxon>
        <taxon>Polyporales</taxon>
        <taxon>Fomitopsis</taxon>
    </lineage>
</organism>
<dbReference type="InParanoid" id="S8DQB2"/>
<name>S8DQB2_FOMSC</name>
<evidence type="ECO:0000256" key="1">
    <source>
        <dbReference type="SAM" id="MobiDB-lite"/>
    </source>
</evidence>
<evidence type="ECO:0000313" key="3">
    <source>
        <dbReference type="Proteomes" id="UP000015241"/>
    </source>
</evidence>
<dbReference type="AlphaFoldDB" id="S8DQB2"/>